<feature type="domain" description="C2H2-type" evidence="13">
    <location>
        <begin position="184"/>
        <end position="211"/>
    </location>
</feature>
<dbReference type="Gene3D" id="3.30.160.60">
    <property type="entry name" value="Classic Zinc Finger"/>
    <property type="match status" value="6"/>
</dbReference>
<evidence type="ECO:0000256" key="10">
    <source>
        <dbReference type="ARBA" id="ARBA00023242"/>
    </source>
</evidence>
<dbReference type="FunFam" id="3.30.160.60:FF:000100">
    <property type="entry name" value="Zinc finger 45-like"/>
    <property type="match status" value="1"/>
</dbReference>
<evidence type="ECO:0000256" key="1">
    <source>
        <dbReference type="ARBA" id="ARBA00004123"/>
    </source>
</evidence>
<feature type="region of interest" description="Disordered" evidence="12">
    <location>
        <begin position="316"/>
        <end position="376"/>
    </location>
</feature>
<feature type="compositionally biased region" description="Low complexity" evidence="12">
    <location>
        <begin position="437"/>
        <end position="450"/>
    </location>
</feature>
<keyword evidence="9" id="KW-0804">Transcription</keyword>
<feature type="compositionally biased region" description="Basic and acidic residues" evidence="12">
    <location>
        <begin position="323"/>
        <end position="337"/>
    </location>
</feature>
<feature type="domain" description="C2H2-type" evidence="13">
    <location>
        <begin position="129"/>
        <end position="156"/>
    </location>
</feature>
<keyword evidence="5 11" id="KW-0863">Zinc-finger</keyword>
<dbReference type="EMBL" id="BMAV01006065">
    <property type="protein sequence ID" value="GFY47712.1"/>
    <property type="molecule type" value="Genomic_DNA"/>
</dbReference>
<keyword evidence="7" id="KW-0805">Transcription regulation</keyword>
<keyword evidence="8" id="KW-0238">DNA-binding</keyword>
<dbReference type="Proteomes" id="UP000886998">
    <property type="component" value="Unassembled WGS sequence"/>
</dbReference>
<evidence type="ECO:0000256" key="2">
    <source>
        <dbReference type="ARBA" id="ARBA00006991"/>
    </source>
</evidence>
<evidence type="ECO:0000313" key="14">
    <source>
        <dbReference type="EMBL" id="GFY47712.1"/>
    </source>
</evidence>
<feature type="domain" description="C2H2-type" evidence="13">
    <location>
        <begin position="157"/>
        <end position="184"/>
    </location>
</feature>
<feature type="domain" description="C2H2-type" evidence="13">
    <location>
        <begin position="297"/>
        <end position="325"/>
    </location>
</feature>
<dbReference type="GO" id="GO:0008270">
    <property type="term" value="F:zinc ion binding"/>
    <property type="evidence" value="ECO:0007669"/>
    <property type="project" value="UniProtKB-KW"/>
</dbReference>
<evidence type="ECO:0000256" key="5">
    <source>
        <dbReference type="ARBA" id="ARBA00022771"/>
    </source>
</evidence>
<evidence type="ECO:0000256" key="6">
    <source>
        <dbReference type="ARBA" id="ARBA00022833"/>
    </source>
</evidence>
<dbReference type="PROSITE" id="PS50157">
    <property type="entry name" value="ZINC_FINGER_C2H2_2"/>
    <property type="match status" value="7"/>
</dbReference>
<accession>A0A8X6X7R0</accession>
<dbReference type="PANTHER" id="PTHR16515:SF66">
    <property type="entry name" value="C2H2-TYPE DOMAIN-CONTAINING PROTEIN"/>
    <property type="match status" value="1"/>
</dbReference>
<dbReference type="InterPro" id="IPR036236">
    <property type="entry name" value="Znf_C2H2_sf"/>
</dbReference>
<keyword evidence="3" id="KW-0479">Metal-binding</keyword>
<organism evidence="14 15">
    <name type="scientific">Trichonephila inaurata madagascariensis</name>
    <dbReference type="NCBI Taxonomy" id="2747483"/>
    <lineage>
        <taxon>Eukaryota</taxon>
        <taxon>Metazoa</taxon>
        <taxon>Ecdysozoa</taxon>
        <taxon>Arthropoda</taxon>
        <taxon>Chelicerata</taxon>
        <taxon>Arachnida</taxon>
        <taxon>Araneae</taxon>
        <taxon>Araneomorphae</taxon>
        <taxon>Entelegynae</taxon>
        <taxon>Araneoidea</taxon>
        <taxon>Nephilidae</taxon>
        <taxon>Trichonephila</taxon>
        <taxon>Trichonephila inaurata</taxon>
    </lineage>
</organism>
<comment type="similarity">
    <text evidence="2">Belongs to the krueppel C2H2-type zinc-finger protein family.</text>
</comment>
<feature type="region of interest" description="Disordered" evidence="12">
    <location>
        <begin position="412"/>
        <end position="450"/>
    </location>
</feature>
<evidence type="ECO:0000256" key="8">
    <source>
        <dbReference type="ARBA" id="ARBA00023125"/>
    </source>
</evidence>
<evidence type="ECO:0000256" key="4">
    <source>
        <dbReference type="ARBA" id="ARBA00022737"/>
    </source>
</evidence>
<evidence type="ECO:0000256" key="7">
    <source>
        <dbReference type="ARBA" id="ARBA00023015"/>
    </source>
</evidence>
<keyword evidence="15" id="KW-1185">Reference proteome</keyword>
<keyword evidence="10" id="KW-0539">Nucleus</keyword>
<dbReference type="AlphaFoldDB" id="A0A8X6X7R0"/>
<feature type="domain" description="C2H2-type" evidence="13">
    <location>
        <begin position="268"/>
        <end position="296"/>
    </location>
</feature>
<dbReference type="SMART" id="SM00355">
    <property type="entry name" value="ZnF_C2H2"/>
    <property type="match status" value="7"/>
</dbReference>
<evidence type="ECO:0000313" key="15">
    <source>
        <dbReference type="Proteomes" id="UP000886998"/>
    </source>
</evidence>
<feature type="domain" description="C2H2-type" evidence="13">
    <location>
        <begin position="240"/>
        <end position="267"/>
    </location>
</feature>
<gene>
    <name evidence="14" type="primary">NCL1_43260</name>
    <name evidence="14" type="ORF">TNIN_205171</name>
</gene>
<feature type="domain" description="C2H2-type" evidence="13">
    <location>
        <begin position="212"/>
        <end position="239"/>
    </location>
</feature>
<dbReference type="PROSITE" id="PS00028">
    <property type="entry name" value="ZINC_FINGER_C2H2_1"/>
    <property type="match status" value="7"/>
</dbReference>
<proteinExistence type="inferred from homology"/>
<evidence type="ECO:0000259" key="13">
    <source>
        <dbReference type="PROSITE" id="PS50157"/>
    </source>
</evidence>
<dbReference type="GO" id="GO:0010468">
    <property type="term" value="P:regulation of gene expression"/>
    <property type="evidence" value="ECO:0007669"/>
    <property type="project" value="TreeGrafter"/>
</dbReference>
<name>A0A8X6X7R0_9ARAC</name>
<dbReference type="FunFam" id="3.30.160.60:FF:000446">
    <property type="entry name" value="Zinc finger protein"/>
    <property type="match status" value="1"/>
</dbReference>
<comment type="subcellular location">
    <subcellularLocation>
        <location evidence="1">Nucleus</location>
    </subcellularLocation>
</comment>
<dbReference type="Pfam" id="PF00096">
    <property type="entry name" value="zf-C2H2"/>
    <property type="match status" value="5"/>
</dbReference>
<keyword evidence="4" id="KW-0677">Repeat</keyword>
<evidence type="ECO:0000256" key="11">
    <source>
        <dbReference type="PROSITE-ProRule" id="PRU00042"/>
    </source>
</evidence>
<dbReference type="PANTHER" id="PTHR16515">
    <property type="entry name" value="PR DOMAIN ZINC FINGER PROTEIN"/>
    <property type="match status" value="1"/>
</dbReference>
<dbReference type="GO" id="GO:0005634">
    <property type="term" value="C:nucleus"/>
    <property type="evidence" value="ECO:0007669"/>
    <property type="project" value="UniProtKB-SubCell"/>
</dbReference>
<feature type="compositionally biased region" description="Polar residues" evidence="12">
    <location>
        <begin position="353"/>
        <end position="363"/>
    </location>
</feature>
<dbReference type="OrthoDB" id="6077919at2759"/>
<protein>
    <submittedName>
        <fullName evidence="14">Zinc finger protein</fullName>
    </submittedName>
</protein>
<dbReference type="FunFam" id="3.30.160.60:FF:001156">
    <property type="entry name" value="Zinc finger protein 407"/>
    <property type="match status" value="1"/>
</dbReference>
<evidence type="ECO:0000256" key="12">
    <source>
        <dbReference type="SAM" id="MobiDB-lite"/>
    </source>
</evidence>
<dbReference type="InterPro" id="IPR050331">
    <property type="entry name" value="Zinc_finger"/>
</dbReference>
<keyword evidence="6" id="KW-0862">Zinc</keyword>
<dbReference type="GO" id="GO:0003677">
    <property type="term" value="F:DNA binding"/>
    <property type="evidence" value="ECO:0007669"/>
    <property type="project" value="UniProtKB-KW"/>
</dbReference>
<comment type="caution">
    <text evidence="14">The sequence shown here is derived from an EMBL/GenBank/DDBJ whole genome shotgun (WGS) entry which is preliminary data.</text>
</comment>
<feature type="compositionally biased region" description="Basic residues" evidence="12">
    <location>
        <begin position="338"/>
        <end position="350"/>
    </location>
</feature>
<sequence>MVSIDGILVNDMWNVPSLNKKAIKSNRSSDTFKTYMYYERKLAHHMLQDSAKNANQKEKKGIPEFNRELKKTFESFKKVKMFLESQVFPENKMVDEQISRAIDNDHTAAMKASSENKKLNKKGSPDMITVCMLCQKAFKNHMFYRKHLRLHSDKAAHHCHICGKNFLRKHQLQSHLQTHAKRQYQCHYCHKRFSQKKNLTRHLKFHAAKKIYKCTICEKDFFQQQHLKAHLRHHNNERPFECELCHKSFNIKSSLQRHMNCHTGEKPFICDICNRGYTRRSVLMLHIQQVHENKRPFQCDECQLCFSQKGNLQAHYRRKHLQPKSEGKRGKDKDGKMKRSIKRSHSRSKTVKICSNKNLTQHMIHSDEPSKSKLNKSRIDNTSLHSYASKVKAIVNRGSRAQVSENQRIVNKYSKSAFPENGKYKEQTKDQPALYNSPSSQDSSSSSSYSLSDEAVDVGCSSSSGEDIPELNFSTILDAHADIPYDIKSLSDFETLLDCNKEWEDYLISDANEMLSSSLPHYELNDVFTSPSKSNILLARSTNYTSDEMFESLSWTDDCAANPLFTADEIDQMKDLTGMCGPNSLKASVDGMKVELCDQDKRYRSSQNSRNVNHVNFYMH</sequence>
<evidence type="ECO:0000256" key="9">
    <source>
        <dbReference type="ARBA" id="ARBA00023163"/>
    </source>
</evidence>
<evidence type="ECO:0000256" key="3">
    <source>
        <dbReference type="ARBA" id="ARBA00022723"/>
    </source>
</evidence>
<reference evidence="14" key="1">
    <citation type="submission" date="2020-08" db="EMBL/GenBank/DDBJ databases">
        <title>Multicomponent nature underlies the extraordinary mechanical properties of spider dragline silk.</title>
        <authorList>
            <person name="Kono N."/>
            <person name="Nakamura H."/>
            <person name="Mori M."/>
            <person name="Yoshida Y."/>
            <person name="Ohtoshi R."/>
            <person name="Malay A.D."/>
            <person name="Moran D.A.P."/>
            <person name="Tomita M."/>
            <person name="Numata K."/>
            <person name="Arakawa K."/>
        </authorList>
    </citation>
    <scope>NUCLEOTIDE SEQUENCE</scope>
</reference>
<dbReference type="InterPro" id="IPR013087">
    <property type="entry name" value="Znf_C2H2_type"/>
</dbReference>
<dbReference type="SUPFAM" id="SSF57667">
    <property type="entry name" value="beta-beta-alpha zinc fingers"/>
    <property type="match status" value="4"/>
</dbReference>